<dbReference type="GO" id="GO:0005576">
    <property type="term" value="C:extracellular region"/>
    <property type="evidence" value="ECO:0007669"/>
    <property type="project" value="UniProtKB-SubCell"/>
</dbReference>
<dbReference type="GO" id="GO:0004050">
    <property type="term" value="F:apyrase activity"/>
    <property type="evidence" value="ECO:0007669"/>
    <property type="project" value="UniProtKB-EC"/>
</dbReference>
<organism evidence="19 20">
    <name type="scientific">Aedes aegypti</name>
    <name type="common">Yellowfever mosquito</name>
    <name type="synonym">Culex aegypti</name>
    <dbReference type="NCBI Taxonomy" id="7159"/>
    <lineage>
        <taxon>Eukaryota</taxon>
        <taxon>Metazoa</taxon>
        <taxon>Ecdysozoa</taxon>
        <taxon>Arthropoda</taxon>
        <taxon>Hexapoda</taxon>
        <taxon>Insecta</taxon>
        <taxon>Pterygota</taxon>
        <taxon>Neoptera</taxon>
        <taxon>Endopterygota</taxon>
        <taxon>Diptera</taxon>
        <taxon>Nematocera</taxon>
        <taxon>Culicoidea</taxon>
        <taxon>Culicidae</taxon>
        <taxon>Culicinae</taxon>
        <taxon>Aedini</taxon>
        <taxon>Aedes</taxon>
        <taxon>Stegomyia</taxon>
    </lineage>
</organism>
<evidence type="ECO:0000313" key="20">
    <source>
        <dbReference type="Proteomes" id="UP000682892"/>
    </source>
</evidence>
<evidence type="ECO:0000256" key="1">
    <source>
        <dbReference type="ARBA" id="ARBA00001968"/>
    </source>
</evidence>
<dbReference type="Gene3D" id="3.60.21.10">
    <property type="match status" value="1"/>
</dbReference>
<dbReference type="GO" id="GO:0005886">
    <property type="term" value="C:plasma membrane"/>
    <property type="evidence" value="ECO:0007669"/>
    <property type="project" value="TreeGrafter"/>
</dbReference>
<evidence type="ECO:0000256" key="12">
    <source>
        <dbReference type="ARBA" id="ARBA00031428"/>
    </source>
</evidence>
<dbReference type="Gene3D" id="3.90.780.10">
    <property type="entry name" value="5'-Nucleotidase, C-terminal domain"/>
    <property type="match status" value="1"/>
</dbReference>
<keyword evidence="5" id="KW-0479">Metal-binding</keyword>
<evidence type="ECO:0000256" key="4">
    <source>
        <dbReference type="ARBA" id="ARBA00022525"/>
    </source>
</evidence>
<dbReference type="SMR" id="A0A1S4FDA9"/>
<keyword evidence="7 16" id="KW-0547">Nucleotide-binding</keyword>
<protein>
    <recommendedName>
        <fullName evidence="15">Apyrase</fullName>
    </recommendedName>
    <alternativeName>
        <fullName evidence="12">ATP-diphosphatase</fullName>
    </alternativeName>
    <alternativeName>
        <fullName evidence="13">ATP-diphosphohydrolase</fullName>
    </alternativeName>
    <alternativeName>
        <fullName evidence="11">Adenosine diphosphatase</fullName>
    </alternativeName>
</protein>
<dbReference type="KEGG" id="aag:5567872"/>
<dbReference type="OMA" id="ETGMAWQ"/>
<keyword evidence="4" id="KW-0964">Secreted</keyword>
<comment type="catalytic activity">
    <reaction evidence="14">
        <text>a ribonucleoside 5'-triphosphate + 2 H2O = a ribonucleoside 5'-phosphate + 2 phosphate + 2 H(+)</text>
        <dbReference type="Rhea" id="RHEA:36795"/>
        <dbReference type="ChEBI" id="CHEBI:15377"/>
        <dbReference type="ChEBI" id="CHEBI:15378"/>
        <dbReference type="ChEBI" id="CHEBI:43474"/>
        <dbReference type="ChEBI" id="CHEBI:58043"/>
        <dbReference type="ChEBI" id="CHEBI:61557"/>
        <dbReference type="EC" id="3.6.1.5"/>
    </reaction>
    <physiologicalReaction direction="left-to-right" evidence="14">
        <dbReference type="Rhea" id="RHEA:36796"/>
    </physiologicalReaction>
</comment>
<dbReference type="InterPro" id="IPR029052">
    <property type="entry name" value="Metallo-depent_PP-like"/>
</dbReference>
<name>A0A1S4FDA9_AEDAE</name>
<keyword evidence="10" id="KW-0325">Glycoprotein</keyword>
<evidence type="ECO:0000256" key="10">
    <source>
        <dbReference type="ARBA" id="ARBA00023180"/>
    </source>
</evidence>
<proteinExistence type="inferred from homology"/>
<reference evidence="19" key="1">
    <citation type="submission" date="2005-10" db="EMBL/GenBank/DDBJ databases">
        <authorList>
            <person name="Loftus B.J."/>
            <person name="Nene V.M."/>
            <person name="Hannick L.I."/>
            <person name="Bidwell S."/>
            <person name="Haas B."/>
            <person name="Amedeo P."/>
            <person name="Orvis J."/>
            <person name="Wortman J.R."/>
            <person name="White O.R."/>
            <person name="Salzberg S."/>
            <person name="Shumway M."/>
            <person name="Koo H."/>
            <person name="Zhao Y."/>
            <person name="Holmes M."/>
            <person name="Miller J."/>
            <person name="Schatz M."/>
            <person name="Pop M."/>
            <person name="Pai G."/>
            <person name="Utterback T."/>
            <person name="Rogers Y.-H."/>
            <person name="Kravitz S."/>
            <person name="Fraser C.M."/>
        </authorList>
    </citation>
    <scope>NUCLEOTIDE SEQUENCE</scope>
    <source>
        <strain evidence="19">Liverpool</strain>
    </source>
</reference>
<dbReference type="GO" id="GO:0006196">
    <property type="term" value="P:AMP catabolic process"/>
    <property type="evidence" value="ECO:0007669"/>
    <property type="project" value="TreeGrafter"/>
</dbReference>
<reference evidence="19" key="2">
    <citation type="journal article" date="2007" name="Science">
        <title>Genome sequence of Aedes aegypti, a major arbovirus vector.</title>
        <authorList>
            <person name="Nene V."/>
            <person name="Wortman J.R."/>
            <person name="Lawson D."/>
            <person name="Haas B."/>
            <person name="Kodira C."/>
            <person name="Tu Z.J."/>
            <person name="Loftus B."/>
            <person name="Xi Z."/>
            <person name="Megy K."/>
            <person name="Grabherr M."/>
            <person name="Ren Q."/>
            <person name="Zdobnov E.M."/>
            <person name="Lobo N.F."/>
            <person name="Campbell K.S."/>
            <person name="Brown S.E."/>
            <person name="Bonaldo M.F."/>
            <person name="Zhu J."/>
            <person name="Sinkins S.P."/>
            <person name="Hogenkamp D.G."/>
            <person name="Amedeo P."/>
            <person name="Arensburger P."/>
            <person name="Atkinson P.W."/>
            <person name="Bidwell S."/>
            <person name="Biedler J."/>
            <person name="Birney E."/>
            <person name="Bruggner R.V."/>
            <person name="Costas J."/>
            <person name="Coy M.R."/>
            <person name="Crabtree J."/>
            <person name="Crawford M."/>
            <person name="Debruyn B."/>
            <person name="Decaprio D."/>
            <person name="Eiglmeier K."/>
            <person name="Eisenstadt E."/>
            <person name="El-Dorry H."/>
            <person name="Gelbart W.M."/>
            <person name="Gomes S.L."/>
            <person name="Hammond M."/>
            <person name="Hannick L.I."/>
            <person name="Hogan J.R."/>
            <person name="Holmes M.H."/>
            <person name="Jaffe D."/>
            <person name="Johnston J.S."/>
            <person name="Kennedy R.C."/>
            <person name="Koo H."/>
            <person name="Kravitz S."/>
            <person name="Kriventseva E.V."/>
            <person name="Kulp D."/>
            <person name="Labutti K."/>
            <person name="Lee E."/>
            <person name="Li S."/>
            <person name="Lovin D.D."/>
            <person name="Mao C."/>
            <person name="Mauceli E."/>
            <person name="Menck C.F."/>
            <person name="Miller J.R."/>
            <person name="Montgomery P."/>
            <person name="Mori A."/>
            <person name="Nascimento A.L."/>
            <person name="Naveira H.F."/>
            <person name="Nusbaum C."/>
            <person name="O'leary S."/>
            <person name="Orvis J."/>
            <person name="Pertea M."/>
            <person name="Quesneville H."/>
            <person name="Reidenbach K.R."/>
            <person name="Rogers Y.H."/>
            <person name="Roth C.W."/>
            <person name="Schneider J.R."/>
            <person name="Schatz M."/>
            <person name="Shumway M."/>
            <person name="Stanke M."/>
            <person name="Stinson E.O."/>
            <person name="Tubio J.M."/>
            <person name="Vanzee J.P."/>
            <person name="Verjovski-Almeida S."/>
            <person name="Werner D."/>
            <person name="White O."/>
            <person name="Wyder S."/>
            <person name="Zeng Q."/>
            <person name="Zhao Q."/>
            <person name="Zhao Y."/>
            <person name="Hill C.A."/>
            <person name="Raikhel A.S."/>
            <person name="Soares M.B."/>
            <person name="Knudson D.L."/>
            <person name="Lee N.H."/>
            <person name="Galagan J."/>
            <person name="Salzberg S.L."/>
            <person name="Paulsen I.T."/>
            <person name="Dimopoulos G."/>
            <person name="Collins F.H."/>
            <person name="Birren B."/>
            <person name="Fraser-Liggett C.M."/>
            <person name="Severson D.W."/>
        </authorList>
    </citation>
    <scope>NUCLEOTIDE SEQUENCE [LARGE SCALE GENOMIC DNA]</scope>
    <source>
        <strain evidence="19">Liverpool</strain>
    </source>
</reference>
<evidence type="ECO:0000256" key="8">
    <source>
        <dbReference type="ARBA" id="ARBA00022801"/>
    </source>
</evidence>
<dbReference type="PANTHER" id="PTHR11575:SF32">
    <property type="entry name" value="APYRASE-LIKE PROTEIN"/>
    <property type="match status" value="1"/>
</dbReference>
<evidence type="ECO:0000256" key="7">
    <source>
        <dbReference type="ARBA" id="ARBA00022741"/>
    </source>
</evidence>
<evidence type="ECO:0000256" key="13">
    <source>
        <dbReference type="ARBA" id="ARBA00032306"/>
    </source>
</evidence>
<evidence type="ECO:0000256" key="6">
    <source>
        <dbReference type="ARBA" id="ARBA00022729"/>
    </source>
</evidence>
<keyword evidence="8 16" id="KW-0378">Hydrolase</keyword>
<dbReference type="PRINTS" id="PR01607">
    <property type="entry name" value="APYRASEFAMLY"/>
</dbReference>
<dbReference type="GO" id="GO:0046872">
    <property type="term" value="F:metal ion binding"/>
    <property type="evidence" value="ECO:0007669"/>
    <property type="project" value="UniProtKB-KW"/>
</dbReference>
<evidence type="ECO:0000256" key="16">
    <source>
        <dbReference type="RuleBase" id="RU362119"/>
    </source>
</evidence>
<accession>A0A1S4FDA9</accession>
<dbReference type="InterPro" id="IPR036907">
    <property type="entry name" value="5'-Nucleotdase_C_sf"/>
</dbReference>
<dbReference type="OrthoDB" id="7722975at2759"/>
<comment type="similarity">
    <text evidence="3 16">Belongs to the 5'-nucleotidase family.</text>
</comment>
<evidence type="ECO:0000256" key="9">
    <source>
        <dbReference type="ARBA" id="ARBA00022840"/>
    </source>
</evidence>
<evidence type="ECO:0000313" key="19">
    <source>
        <dbReference type="EMBL" id="EAT42063.1"/>
    </source>
</evidence>
<evidence type="ECO:0000256" key="3">
    <source>
        <dbReference type="ARBA" id="ARBA00006654"/>
    </source>
</evidence>
<dbReference type="HOGENOM" id="CLU_005854_7_1_1"/>
<feature type="domain" description="5'-Nucleotidase C-terminal" evidence="18">
    <location>
        <begin position="361"/>
        <end position="519"/>
    </location>
</feature>
<gene>
    <name evidence="19" type="ORF">AaeL_AAEL006333</name>
</gene>
<comment type="cofactor">
    <cofactor evidence="1">
        <name>a divalent metal cation</name>
        <dbReference type="ChEBI" id="CHEBI:60240"/>
    </cofactor>
</comment>
<dbReference type="Pfam" id="PF02872">
    <property type="entry name" value="5_nucleotid_C"/>
    <property type="match status" value="1"/>
</dbReference>
<feature type="domain" description="Calcineurin-like phosphoesterase" evidence="17">
    <location>
        <begin position="44"/>
        <end position="267"/>
    </location>
</feature>
<dbReference type="AlphaFoldDB" id="A0A1S4FDA9"/>
<comment type="subcellular location">
    <subcellularLocation>
        <location evidence="2">Secreted</location>
    </subcellularLocation>
</comment>
<evidence type="ECO:0000259" key="18">
    <source>
        <dbReference type="Pfam" id="PF02872"/>
    </source>
</evidence>
<sequence>MIDQCACSHQLSAALSTEDMLRTSSIVFLTCCLTFLIEGSSFKLKIIHFNDIHARFDEVTNSSSPCSGNGETCVAGIARLVTTIEKLRKQNENHLVLNAGDVFQGTIWYTLLKWNVSQQFMNMVKADAMTLGNHEFDDSFPVLIPFLENTKNVTPVVVSNLVFPKQLSRDVTKFRSLIKEDPLVLTVGGQSIGIIGVIFDETDKIGNSDPLKFKSSIETVRIAAKQLKSKGVNIIIVLSHCGVFDDKKIAEQAGEDIDIIVGGHTHTLLYNGDPPSKHAALDKYPIVVETGNNHKVLIVQAFCHGHYVGNIDLTFDDEGEITAFEGQPIYQENRIEKNALVEARVRELRKDVEVKSLVKVGESKLELSNDCRLKDCTFGSVLADAYVWHFRSRSNAPMIAMIHPGNFRISLAAGAITRGQILTALPFNSNANRVTVLGSTIKKAIEFGTSINPRRCSFNALQTAGIKIDVDYGKPVGNRTVILLKTGGKYKRLVESKKYDILVNSYVFKGGDGFDMFKHLAVKGRAPFDAELLEQYIVARKGIQKSGLLQSRMNVSHVEKALSEVKSCKQSR</sequence>
<dbReference type="GO" id="GO:0008253">
    <property type="term" value="F:5'-nucleotidase activity"/>
    <property type="evidence" value="ECO:0007669"/>
    <property type="project" value="TreeGrafter"/>
</dbReference>
<keyword evidence="9" id="KW-0067">ATP-binding</keyword>
<evidence type="ECO:0000256" key="2">
    <source>
        <dbReference type="ARBA" id="ARBA00004613"/>
    </source>
</evidence>
<dbReference type="SUPFAM" id="SSF55816">
    <property type="entry name" value="5'-nucleotidase (syn. UDP-sugar hydrolase), C-terminal domain"/>
    <property type="match status" value="1"/>
</dbReference>
<dbReference type="InterPro" id="IPR008334">
    <property type="entry name" value="5'-Nucleotdase_C"/>
</dbReference>
<dbReference type="GO" id="GO:0005524">
    <property type="term" value="F:ATP binding"/>
    <property type="evidence" value="ECO:0007669"/>
    <property type="project" value="UniProtKB-KW"/>
</dbReference>
<evidence type="ECO:0000256" key="15">
    <source>
        <dbReference type="ARBA" id="ARBA00074431"/>
    </source>
</evidence>
<dbReference type="EMBL" id="CH477386">
    <property type="protein sequence ID" value="EAT42063.1"/>
    <property type="molecule type" value="Genomic_DNA"/>
</dbReference>
<dbReference type="Proteomes" id="UP000682892">
    <property type="component" value="Unassembled WGS sequence"/>
</dbReference>
<evidence type="ECO:0000256" key="5">
    <source>
        <dbReference type="ARBA" id="ARBA00022723"/>
    </source>
</evidence>
<evidence type="ECO:0000256" key="11">
    <source>
        <dbReference type="ARBA" id="ARBA00030084"/>
    </source>
</evidence>
<keyword evidence="6" id="KW-0732">Signal</keyword>
<dbReference type="CDD" id="cd07409">
    <property type="entry name" value="MPP_CD73_N"/>
    <property type="match status" value="1"/>
</dbReference>
<dbReference type="FunFam" id="3.60.21.10:FF:000020">
    <property type="entry name" value="NT5E isoform 4"/>
    <property type="match status" value="1"/>
</dbReference>
<dbReference type="PANTHER" id="PTHR11575">
    <property type="entry name" value="5'-NUCLEOTIDASE-RELATED"/>
    <property type="match status" value="1"/>
</dbReference>
<dbReference type="Pfam" id="PF00149">
    <property type="entry name" value="Metallophos"/>
    <property type="match status" value="1"/>
</dbReference>
<dbReference type="SUPFAM" id="SSF56300">
    <property type="entry name" value="Metallo-dependent phosphatases"/>
    <property type="match status" value="1"/>
</dbReference>
<evidence type="ECO:0000256" key="14">
    <source>
        <dbReference type="ARBA" id="ARBA00047297"/>
    </source>
</evidence>
<dbReference type="InterPro" id="IPR004843">
    <property type="entry name" value="Calcineurin-like_PHP"/>
</dbReference>
<reference evidence="19" key="3">
    <citation type="submission" date="2012-09" db="EMBL/GenBank/DDBJ databases">
        <authorList>
            <consortium name="VectorBase"/>
        </authorList>
    </citation>
    <scope>NUCLEOTIDE SEQUENCE</scope>
    <source>
        <strain evidence="19">Liverpool</strain>
    </source>
</reference>
<evidence type="ECO:0000259" key="17">
    <source>
        <dbReference type="Pfam" id="PF00149"/>
    </source>
</evidence>
<dbReference type="InterPro" id="IPR006179">
    <property type="entry name" value="5_nucleotidase/apyrase"/>
</dbReference>